<keyword evidence="14" id="KW-1185">Reference proteome</keyword>
<dbReference type="EC" id="2.1.1.107" evidence="2"/>
<dbReference type="InterPro" id="IPR006366">
    <property type="entry name" value="CobA/CysG_C"/>
</dbReference>
<evidence type="ECO:0000259" key="12">
    <source>
        <dbReference type="Pfam" id="PF02602"/>
    </source>
</evidence>
<evidence type="ECO:0000256" key="10">
    <source>
        <dbReference type="RuleBase" id="RU003960"/>
    </source>
</evidence>
<evidence type="ECO:0000256" key="4">
    <source>
        <dbReference type="ARBA" id="ARBA00022603"/>
    </source>
</evidence>
<comment type="pathway">
    <text evidence="8">Porphyrin-containing compound metabolism; siroheme biosynthesis; precorrin-2 from uroporphyrinogen III: step 1/1.</text>
</comment>
<dbReference type="InterPro" id="IPR000878">
    <property type="entry name" value="4pyrrol_Mease"/>
</dbReference>
<dbReference type="PANTHER" id="PTHR45790">
    <property type="entry name" value="SIROHEME SYNTHASE-RELATED"/>
    <property type="match status" value="1"/>
</dbReference>
<dbReference type="GO" id="GO:0032259">
    <property type="term" value="P:methylation"/>
    <property type="evidence" value="ECO:0007669"/>
    <property type="project" value="UniProtKB-KW"/>
</dbReference>
<dbReference type="PROSITE" id="PS00839">
    <property type="entry name" value="SUMT_1"/>
    <property type="match status" value="1"/>
</dbReference>
<dbReference type="FunFam" id="3.30.950.10:FF:000001">
    <property type="entry name" value="Siroheme synthase"/>
    <property type="match status" value="1"/>
</dbReference>
<keyword evidence="6" id="KW-0949">S-adenosyl-L-methionine</keyword>
<feature type="domain" description="Tetrapyrrole methylase" evidence="11">
    <location>
        <begin position="8"/>
        <end position="221"/>
    </location>
</feature>
<evidence type="ECO:0000259" key="11">
    <source>
        <dbReference type="Pfam" id="PF00590"/>
    </source>
</evidence>
<evidence type="ECO:0000256" key="9">
    <source>
        <dbReference type="ARBA" id="ARBA00060548"/>
    </source>
</evidence>
<evidence type="ECO:0000313" key="13">
    <source>
        <dbReference type="EMBL" id="APW59539.1"/>
    </source>
</evidence>
<keyword evidence="7" id="KW-0627">Porphyrin biosynthesis</keyword>
<keyword evidence="5 10" id="KW-0808">Transferase</keyword>
<dbReference type="InterPro" id="IPR014777">
    <property type="entry name" value="4pyrrole_Mease_sub1"/>
</dbReference>
<dbReference type="NCBIfam" id="NF004790">
    <property type="entry name" value="PRK06136.1"/>
    <property type="match status" value="1"/>
</dbReference>
<dbReference type="GO" id="GO:0009236">
    <property type="term" value="P:cobalamin biosynthetic process"/>
    <property type="evidence" value="ECO:0007669"/>
    <property type="project" value="UniProtKB-KW"/>
</dbReference>
<evidence type="ECO:0000256" key="7">
    <source>
        <dbReference type="ARBA" id="ARBA00023244"/>
    </source>
</evidence>
<evidence type="ECO:0000256" key="5">
    <source>
        <dbReference type="ARBA" id="ARBA00022679"/>
    </source>
</evidence>
<name>A0A1U7CKT3_9BACT</name>
<dbReference type="Proteomes" id="UP000186309">
    <property type="component" value="Chromosome"/>
</dbReference>
<dbReference type="FunFam" id="3.40.1010.10:FF:000001">
    <property type="entry name" value="Siroheme synthase"/>
    <property type="match status" value="1"/>
</dbReference>
<dbReference type="RefSeq" id="WP_076343706.1">
    <property type="nucleotide sequence ID" value="NZ_CP019082.1"/>
</dbReference>
<keyword evidence="3" id="KW-0169">Cobalamin biosynthesis</keyword>
<dbReference type="Pfam" id="PF02602">
    <property type="entry name" value="HEM4"/>
    <property type="match status" value="1"/>
</dbReference>
<reference evidence="14" key="1">
    <citation type="submission" date="2016-12" db="EMBL/GenBank/DDBJ databases">
        <title>Comparative genomics of four Isosphaeraceae planctomycetes: a common pool of plasmids and glycoside hydrolase genes.</title>
        <authorList>
            <person name="Ivanova A."/>
        </authorList>
    </citation>
    <scope>NUCLEOTIDE SEQUENCE [LARGE SCALE GENOMIC DNA]</scope>
    <source>
        <strain evidence="14">PX4</strain>
    </source>
</reference>
<proteinExistence type="inferred from homology"/>
<dbReference type="InterPro" id="IPR035996">
    <property type="entry name" value="4pyrrol_Methylase_sf"/>
</dbReference>
<evidence type="ECO:0000256" key="3">
    <source>
        <dbReference type="ARBA" id="ARBA00022573"/>
    </source>
</evidence>
<evidence type="ECO:0000256" key="2">
    <source>
        <dbReference type="ARBA" id="ARBA00012162"/>
    </source>
</evidence>
<gene>
    <name evidence="13" type="primary">nasF</name>
    <name evidence="13" type="ORF">BSF38_00963</name>
</gene>
<feature type="domain" description="Tetrapyrrole biosynthesis uroporphyrinogen III synthase" evidence="12">
    <location>
        <begin position="274"/>
        <end position="500"/>
    </location>
</feature>
<dbReference type="KEGG" id="pbor:BSF38_00963"/>
<dbReference type="CDD" id="cd11642">
    <property type="entry name" value="SUMT"/>
    <property type="match status" value="1"/>
</dbReference>
<dbReference type="GO" id="GO:0004852">
    <property type="term" value="F:uroporphyrinogen-III synthase activity"/>
    <property type="evidence" value="ECO:0007669"/>
    <property type="project" value="InterPro"/>
</dbReference>
<accession>A0A1U7CKT3</accession>
<evidence type="ECO:0000256" key="6">
    <source>
        <dbReference type="ARBA" id="ARBA00022691"/>
    </source>
</evidence>
<sequence length="513" mass="54261">MSRERGIVYLIGAGPGDPGLMTLRGADRLGRAEVVVFDHLASARLLDLAPASALRICAGKSVGHCTLDQNEINQTLVEHAQAGKVVVRLKGGDPLVFGRGSEEAAVLRRHGIPFEIVPGVTAGVGATAYAGIPVTCRGAASAVAFVTGHSDPEASAGRSGVDWPALARFPGTLVVYMGVTHLDAICRTLIREGKPSGTPAAIVESGSLPSQRVVAGTLESITSLARERHVRPPALLVVGEVVARRGELEWFESLPLFGQRIVVTRPRDEAARSASALEALGAEVVVAPTVEIRQIADSGPLDAAIDRLGDYDWLVFTSVNGVRSFLERLFERGKDLRALGGVKLAAIGPSTAEALDRFHLRADLIPPSFRSESLAESLAGVAAGSRILLARADRGRTILKDELSRLADVDQVAVYQNADADQLPDSLIDRIMDGSIDWITLSSSAITARLHALLPEPARRKIGREIKLASISPITTQAAANLGWTVAAEASTYTWDGLIEAMTRQVAAGRAPL</sequence>
<comment type="pathway">
    <text evidence="9">Cofactor biosynthesis; adenosylcobalamin biosynthesis; precorrin-2 from uroporphyrinogen III: step 1/1.</text>
</comment>
<organism evidence="13 14">
    <name type="scientific">Paludisphaera borealis</name>
    <dbReference type="NCBI Taxonomy" id="1387353"/>
    <lineage>
        <taxon>Bacteria</taxon>
        <taxon>Pseudomonadati</taxon>
        <taxon>Planctomycetota</taxon>
        <taxon>Planctomycetia</taxon>
        <taxon>Isosphaerales</taxon>
        <taxon>Isosphaeraceae</taxon>
        <taxon>Paludisphaera</taxon>
    </lineage>
</organism>
<dbReference type="NCBIfam" id="TIGR01469">
    <property type="entry name" value="cobA_cysG_Cterm"/>
    <property type="match status" value="1"/>
</dbReference>
<dbReference type="Pfam" id="PF00590">
    <property type="entry name" value="TP_methylase"/>
    <property type="match status" value="1"/>
</dbReference>
<dbReference type="PANTHER" id="PTHR45790:SF3">
    <property type="entry name" value="S-ADENOSYL-L-METHIONINE-DEPENDENT UROPORPHYRINOGEN III METHYLTRANSFERASE, CHLOROPLASTIC"/>
    <property type="match status" value="1"/>
</dbReference>
<dbReference type="CDD" id="cd06578">
    <property type="entry name" value="HemD"/>
    <property type="match status" value="1"/>
</dbReference>
<evidence type="ECO:0000256" key="8">
    <source>
        <dbReference type="ARBA" id="ARBA00025705"/>
    </source>
</evidence>
<keyword evidence="4 10" id="KW-0489">Methyltransferase</keyword>
<comment type="similarity">
    <text evidence="1 10">Belongs to the precorrin methyltransferase family.</text>
</comment>
<dbReference type="GO" id="GO:0019354">
    <property type="term" value="P:siroheme biosynthetic process"/>
    <property type="evidence" value="ECO:0007669"/>
    <property type="project" value="InterPro"/>
</dbReference>
<dbReference type="GO" id="GO:0004851">
    <property type="term" value="F:uroporphyrin-III C-methyltransferase activity"/>
    <property type="evidence" value="ECO:0007669"/>
    <property type="project" value="UniProtKB-EC"/>
</dbReference>
<dbReference type="InterPro" id="IPR014776">
    <property type="entry name" value="4pyrrole_Mease_sub2"/>
</dbReference>
<dbReference type="STRING" id="1387353.BSF38_00963"/>
<dbReference type="InterPro" id="IPR050161">
    <property type="entry name" value="Siro_Cobalamin_biosynth"/>
</dbReference>
<protein>
    <recommendedName>
        <fullName evidence="2">uroporphyrinogen-III C-methyltransferase</fullName>
        <ecNumber evidence="2">2.1.1.107</ecNumber>
    </recommendedName>
</protein>
<dbReference type="Gene3D" id="3.40.50.10090">
    <property type="match status" value="2"/>
</dbReference>
<dbReference type="Gene3D" id="3.40.1010.10">
    <property type="entry name" value="Cobalt-precorrin-4 Transmethylase, Domain 1"/>
    <property type="match status" value="1"/>
</dbReference>
<dbReference type="Gene3D" id="3.30.950.10">
    <property type="entry name" value="Methyltransferase, Cobalt-precorrin-4 Transmethylase, Domain 2"/>
    <property type="match status" value="1"/>
</dbReference>
<dbReference type="PROSITE" id="PS00840">
    <property type="entry name" value="SUMT_2"/>
    <property type="match status" value="1"/>
</dbReference>
<dbReference type="OrthoDB" id="9815856at2"/>
<evidence type="ECO:0000313" key="14">
    <source>
        <dbReference type="Proteomes" id="UP000186309"/>
    </source>
</evidence>
<dbReference type="InterPro" id="IPR003043">
    <property type="entry name" value="Uropor_MeTrfase_CS"/>
</dbReference>
<dbReference type="SUPFAM" id="SSF53790">
    <property type="entry name" value="Tetrapyrrole methylase"/>
    <property type="match status" value="1"/>
</dbReference>
<dbReference type="InterPro" id="IPR003754">
    <property type="entry name" value="4pyrrol_synth_uPrphyn_synth"/>
</dbReference>
<dbReference type="EMBL" id="CP019082">
    <property type="protein sequence ID" value="APW59539.1"/>
    <property type="molecule type" value="Genomic_DNA"/>
</dbReference>
<dbReference type="SUPFAM" id="SSF69618">
    <property type="entry name" value="HemD-like"/>
    <property type="match status" value="1"/>
</dbReference>
<dbReference type="AlphaFoldDB" id="A0A1U7CKT3"/>
<dbReference type="InterPro" id="IPR036108">
    <property type="entry name" value="4pyrrol_syn_uPrphyn_synt_sf"/>
</dbReference>
<evidence type="ECO:0000256" key="1">
    <source>
        <dbReference type="ARBA" id="ARBA00005879"/>
    </source>
</evidence>